<evidence type="ECO:0000256" key="8">
    <source>
        <dbReference type="ARBA" id="ARBA00022807"/>
    </source>
</evidence>
<comment type="caution">
    <text evidence="10">The sequence shown here is derived from an EMBL/GenBank/DDBJ whole genome shotgun (WGS) entry which is preliminary data.</text>
</comment>
<evidence type="ECO:0000256" key="3">
    <source>
        <dbReference type="ARBA" id="ARBA00004496"/>
    </source>
</evidence>
<dbReference type="CDD" id="cd00501">
    <property type="entry name" value="Peptidase_C15"/>
    <property type="match status" value="1"/>
</dbReference>
<evidence type="ECO:0000256" key="9">
    <source>
        <dbReference type="PROSITE-ProRule" id="PRU10076"/>
    </source>
</evidence>
<evidence type="ECO:0000256" key="2">
    <source>
        <dbReference type="ARBA" id="ARBA00002280"/>
    </source>
</evidence>
<dbReference type="SUPFAM" id="SSF53182">
    <property type="entry name" value="Pyrrolidone carboxyl peptidase (pyroglutamate aminopeptidase)"/>
    <property type="match status" value="1"/>
</dbReference>
<dbReference type="InterPro" id="IPR000816">
    <property type="entry name" value="Peptidase_C15"/>
</dbReference>
<evidence type="ECO:0000256" key="5">
    <source>
        <dbReference type="ARBA" id="ARBA00022490"/>
    </source>
</evidence>
<evidence type="ECO:0000313" key="11">
    <source>
        <dbReference type="Proteomes" id="UP001444625"/>
    </source>
</evidence>
<evidence type="ECO:0000256" key="7">
    <source>
        <dbReference type="ARBA" id="ARBA00022801"/>
    </source>
</evidence>
<dbReference type="GO" id="GO:0016920">
    <property type="term" value="F:pyroglutamyl-peptidase activity"/>
    <property type="evidence" value="ECO:0007669"/>
    <property type="project" value="UniProtKB-EC"/>
</dbReference>
<keyword evidence="5" id="KW-0963">Cytoplasm</keyword>
<keyword evidence="8" id="KW-0788">Thiol protease</keyword>
<dbReference type="PROSITE" id="PS01333">
    <property type="entry name" value="PYRASE_GLU"/>
    <property type="match status" value="1"/>
</dbReference>
<comment type="function">
    <text evidence="2">Removes 5-oxoproline from various penultimate amino acid residues except L-proline.</text>
</comment>
<keyword evidence="6" id="KW-0645">Protease</keyword>
<dbReference type="NCBIfam" id="NF009676">
    <property type="entry name" value="PRK13197.1"/>
    <property type="match status" value="1"/>
</dbReference>
<comment type="similarity">
    <text evidence="4">Belongs to the peptidase C15 family.</text>
</comment>
<dbReference type="EMBL" id="JBDIML010000006">
    <property type="protein sequence ID" value="MEN2768706.1"/>
    <property type="molecule type" value="Genomic_DNA"/>
</dbReference>
<dbReference type="Pfam" id="PF01470">
    <property type="entry name" value="Peptidase_C15"/>
    <property type="match status" value="1"/>
</dbReference>
<sequence>MRKLLLTGFEPFLEFPINPTSDIVTMLNGELIQDYQIIGEVLTVDFHKSGSQLVELIEKHNPDAVISLGLAGGRNCITPERIAINCNDGPVDNKGHKPNGEAIFEDGPDGYFSKLPIYEIVEKLKDAGYPAKISNTAGAYLCNNVMYHGLHYFKENGLDRPSGFIHIPASHALAVKKNMPSWSQADLLEAIKIAISCL</sequence>
<dbReference type="RefSeq" id="WP_345826200.1">
    <property type="nucleotide sequence ID" value="NZ_JBDIML010000006.1"/>
</dbReference>
<dbReference type="InterPro" id="IPR033693">
    <property type="entry name" value="PGPEP1_Glu_AS"/>
</dbReference>
<dbReference type="InterPro" id="IPR016125">
    <property type="entry name" value="Peptidase_C15-like"/>
</dbReference>
<gene>
    <name evidence="10" type="ORF">ABC228_16095</name>
</gene>
<evidence type="ECO:0000256" key="6">
    <source>
        <dbReference type="ARBA" id="ARBA00022670"/>
    </source>
</evidence>
<evidence type="ECO:0000256" key="4">
    <source>
        <dbReference type="ARBA" id="ARBA00006641"/>
    </source>
</evidence>
<comment type="catalytic activity">
    <reaction evidence="1 9">
        <text>Release of an N-terminal pyroglutamyl group from a polypeptide, the second amino acid generally not being Pro.</text>
        <dbReference type="EC" id="3.4.19.3"/>
    </reaction>
</comment>
<feature type="active site" evidence="9">
    <location>
        <position position="80"/>
    </location>
</feature>
<comment type="subcellular location">
    <subcellularLocation>
        <location evidence="3">Cytoplasm</location>
    </subcellularLocation>
</comment>
<dbReference type="EC" id="3.4.19.3" evidence="9"/>
<protein>
    <recommendedName>
        <fullName evidence="9">Pyroglutamyl-peptidase I</fullName>
        <ecNumber evidence="9">3.4.19.3</ecNumber>
    </recommendedName>
</protein>
<dbReference type="InterPro" id="IPR036440">
    <property type="entry name" value="Peptidase_C15-like_sf"/>
</dbReference>
<accession>A0ABU9XLV9</accession>
<evidence type="ECO:0000256" key="1">
    <source>
        <dbReference type="ARBA" id="ARBA00001770"/>
    </source>
</evidence>
<evidence type="ECO:0000313" key="10">
    <source>
        <dbReference type="EMBL" id="MEN2768706.1"/>
    </source>
</evidence>
<reference evidence="10 11" key="1">
    <citation type="submission" date="2024-05" db="EMBL/GenBank/DDBJ databases">
        <authorList>
            <person name="Haq I."/>
            <person name="Ullah Z."/>
            <person name="Ahmad R."/>
            <person name="Li M."/>
            <person name="Tong Y."/>
        </authorList>
    </citation>
    <scope>NUCLEOTIDE SEQUENCE [LARGE SCALE GENOMIC DNA]</scope>
    <source>
        <strain evidence="10 11">16A2E</strain>
    </source>
</reference>
<dbReference type="Gene3D" id="3.40.630.20">
    <property type="entry name" value="Peptidase C15, pyroglutamyl peptidase I-like"/>
    <property type="match status" value="1"/>
</dbReference>
<organism evidence="10 11">
    <name type="scientific">Ornithinibacillus xuwenensis</name>
    <dbReference type="NCBI Taxonomy" id="3144668"/>
    <lineage>
        <taxon>Bacteria</taxon>
        <taxon>Bacillati</taxon>
        <taxon>Bacillota</taxon>
        <taxon>Bacilli</taxon>
        <taxon>Bacillales</taxon>
        <taxon>Bacillaceae</taxon>
        <taxon>Ornithinibacillus</taxon>
    </lineage>
</organism>
<name>A0ABU9XLV9_9BACI</name>
<dbReference type="PRINTS" id="PR00706">
    <property type="entry name" value="PYROGLUPTASE"/>
</dbReference>
<dbReference type="PANTHER" id="PTHR23402:SF1">
    <property type="entry name" value="PYROGLUTAMYL-PEPTIDASE I"/>
    <property type="match status" value="1"/>
</dbReference>
<dbReference type="PANTHER" id="PTHR23402">
    <property type="entry name" value="PROTEASE FAMILY C15 PYROGLUTAMYL-PEPTIDASE I-RELATED"/>
    <property type="match status" value="1"/>
</dbReference>
<dbReference type="Proteomes" id="UP001444625">
    <property type="component" value="Unassembled WGS sequence"/>
</dbReference>
<keyword evidence="11" id="KW-1185">Reference proteome</keyword>
<dbReference type="PIRSF" id="PIRSF015592">
    <property type="entry name" value="Prld-crbxl_pptds"/>
    <property type="match status" value="1"/>
</dbReference>
<keyword evidence="7 10" id="KW-0378">Hydrolase</keyword>
<proteinExistence type="inferred from homology"/>